<evidence type="ECO:0000313" key="3">
    <source>
        <dbReference type="Proteomes" id="UP000316142"/>
    </source>
</evidence>
<organism evidence="2 3">
    <name type="scientific">Pantoea anthophila</name>
    <dbReference type="NCBI Taxonomy" id="470931"/>
    <lineage>
        <taxon>Bacteria</taxon>
        <taxon>Pseudomonadati</taxon>
        <taxon>Pseudomonadota</taxon>
        <taxon>Gammaproteobacteria</taxon>
        <taxon>Enterobacterales</taxon>
        <taxon>Erwiniaceae</taxon>
        <taxon>Pantoea</taxon>
    </lineage>
</organism>
<dbReference type="InterPro" id="IPR014944">
    <property type="entry name" value="Toxin_SymE-like"/>
</dbReference>
<protein>
    <submittedName>
        <fullName evidence="2">Type I toxin-antitoxin system SymE family toxin</fullName>
    </submittedName>
</protein>
<feature type="domain" description="Toxin SymE-like" evidence="1">
    <location>
        <begin position="1"/>
        <end position="46"/>
    </location>
</feature>
<gene>
    <name evidence="2" type="ORF">FJW00_01370</name>
</gene>
<evidence type="ECO:0000313" key="2">
    <source>
        <dbReference type="EMBL" id="TPV33549.1"/>
    </source>
</evidence>
<accession>A0ABY2ZL37</accession>
<comment type="caution">
    <text evidence="2">The sequence shown here is derived from an EMBL/GenBank/DDBJ whole genome shotgun (WGS) entry which is preliminary data.</text>
</comment>
<dbReference type="RefSeq" id="WP_072052725.1">
    <property type="nucleotide sequence ID" value="NZ_CP122311.1"/>
</dbReference>
<name>A0ABY2ZL37_9GAMM</name>
<dbReference type="Pfam" id="PF08845">
    <property type="entry name" value="SymE_toxin"/>
    <property type="match status" value="1"/>
</dbReference>
<evidence type="ECO:0000259" key="1">
    <source>
        <dbReference type="Pfam" id="PF08845"/>
    </source>
</evidence>
<dbReference type="EMBL" id="VHIZ01000011">
    <property type="protein sequence ID" value="TPV33549.1"/>
    <property type="molecule type" value="Genomic_DNA"/>
</dbReference>
<proteinExistence type="predicted"/>
<dbReference type="Proteomes" id="UP000316142">
    <property type="component" value="Unassembled WGS sequence"/>
</dbReference>
<reference evidence="2 3" key="1">
    <citation type="submission" date="2019-06" db="EMBL/GenBank/DDBJ databases">
        <title>Taxogenomics and systematics of the genus Pantoea.</title>
        <authorList>
            <person name="Tambong J.T."/>
        </authorList>
    </citation>
    <scope>NUCLEOTIDE SEQUENCE [LARGE SCALE GENOMIC DNA]</scope>
    <source>
        <strain evidence="2 3">LMG 2558</strain>
    </source>
</reference>
<sequence>MGYQPNEGQPDLLPQLTFNRRWLEVLGFTTGQRIEVITGPGQLIIRLAT</sequence>
<keyword evidence="3" id="KW-1185">Reference proteome</keyword>